<dbReference type="KEGG" id="lbc:LACBIDRAFT_309997"/>
<proteinExistence type="predicted"/>
<evidence type="ECO:0000313" key="2">
    <source>
        <dbReference type="Proteomes" id="UP000001194"/>
    </source>
</evidence>
<dbReference type="EMBL" id="DS547133">
    <property type="protein sequence ID" value="EDR02054.1"/>
    <property type="molecule type" value="Genomic_DNA"/>
</dbReference>
<dbReference type="HOGENOM" id="CLU_2441242_0_0_1"/>
<dbReference type="InParanoid" id="B0DTF4"/>
<protein>
    <submittedName>
        <fullName evidence="1">Predicted protein</fullName>
    </submittedName>
</protein>
<dbReference type="RefSeq" id="XP_001887211.1">
    <property type="nucleotide sequence ID" value="XM_001887176.1"/>
</dbReference>
<name>B0DTF4_LACBS</name>
<organism evidence="2">
    <name type="scientific">Laccaria bicolor (strain S238N-H82 / ATCC MYA-4686)</name>
    <name type="common">Bicoloured deceiver</name>
    <name type="synonym">Laccaria laccata var. bicolor</name>
    <dbReference type="NCBI Taxonomy" id="486041"/>
    <lineage>
        <taxon>Eukaryota</taxon>
        <taxon>Fungi</taxon>
        <taxon>Dikarya</taxon>
        <taxon>Basidiomycota</taxon>
        <taxon>Agaricomycotina</taxon>
        <taxon>Agaricomycetes</taxon>
        <taxon>Agaricomycetidae</taxon>
        <taxon>Agaricales</taxon>
        <taxon>Agaricineae</taxon>
        <taxon>Hydnangiaceae</taxon>
        <taxon>Laccaria</taxon>
    </lineage>
</organism>
<reference evidence="1 2" key="1">
    <citation type="journal article" date="2008" name="Nature">
        <title>The genome of Laccaria bicolor provides insights into mycorrhizal symbiosis.</title>
        <authorList>
            <person name="Martin F."/>
            <person name="Aerts A."/>
            <person name="Ahren D."/>
            <person name="Brun A."/>
            <person name="Danchin E.G.J."/>
            <person name="Duchaussoy F."/>
            <person name="Gibon J."/>
            <person name="Kohler A."/>
            <person name="Lindquist E."/>
            <person name="Pereda V."/>
            <person name="Salamov A."/>
            <person name="Shapiro H.J."/>
            <person name="Wuyts J."/>
            <person name="Blaudez D."/>
            <person name="Buee M."/>
            <person name="Brokstein P."/>
            <person name="Canbaeck B."/>
            <person name="Cohen D."/>
            <person name="Courty P.E."/>
            <person name="Coutinho P.M."/>
            <person name="Delaruelle C."/>
            <person name="Detter J.C."/>
            <person name="Deveau A."/>
            <person name="DiFazio S."/>
            <person name="Duplessis S."/>
            <person name="Fraissinet-Tachet L."/>
            <person name="Lucic E."/>
            <person name="Frey-Klett P."/>
            <person name="Fourrey C."/>
            <person name="Feussner I."/>
            <person name="Gay G."/>
            <person name="Grimwood J."/>
            <person name="Hoegger P.J."/>
            <person name="Jain P."/>
            <person name="Kilaru S."/>
            <person name="Labbe J."/>
            <person name="Lin Y.C."/>
            <person name="Legue V."/>
            <person name="Le Tacon F."/>
            <person name="Marmeisse R."/>
            <person name="Melayah D."/>
            <person name="Montanini B."/>
            <person name="Muratet M."/>
            <person name="Nehls U."/>
            <person name="Niculita-Hirzel H."/>
            <person name="Oudot-Le Secq M.P."/>
            <person name="Peter M."/>
            <person name="Quesneville H."/>
            <person name="Rajashekar B."/>
            <person name="Reich M."/>
            <person name="Rouhier N."/>
            <person name="Schmutz J."/>
            <person name="Yin T."/>
            <person name="Chalot M."/>
            <person name="Henrissat B."/>
            <person name="Kuees U."/>
            <person name="Lucas S."/>
            <person name="Van de Peer Y."/>
            <person name="Podila G.K."/>
            <person name="Polle A."/>
            <person name="Pukkila P.J."/>
            <person name="Richardson P.M."/>
            <person name="Rouze P."/>
            <person name="Sanders I.R."/>
            <person name="Stajich J.E."/>
            <person name="Tunlid A."/>
            <person name="Tuskan G."/>
            <person name="Grigoriev I.V."/>
        </authorList>
    </citation>
    <scope>NUCLEOTIDE SEQUENCE [LARGE SCALE GENOMIC DNA]</scope>
    <source>
        <strain evidence="2">S238N-H82 / ATCC MYA-4686</strain>
    </source>
</reference>
<accession>B0DTF4</accession>
<evidence type="ECO:0000313" key="1">
    <source>
        <dbReference type="EMBL" id="EDR02054.1"/>
    </source>
</evidence>
<keyword evidence="2" id="KW-1185">Reference proteome</keyword>
<gene>
    <name evidence="1" type="ORF">LACBIDRAFT_309997</name>
</gene>
<dbReference type="GeneID" id="6082891"/>
<dbReference type="Proteomes" id="UP000001194">
    <property type="component" value="Unassembled WGS sequence"/>
</dbReference>
<dbReference type="AlphaFoldDB" id="B0DTF4"/>
<sequence length="90" mass="10893">MQRSLGRCETQLRLVVSYHIVNSQASQTTHDLFEYSPRRWLRQQRLSPWRAQRRRRDINLRLAPTSQSEDVFTRAESKYMKYNNILPENL</sequence>